<keyword evidence="1" id="KW-0812">Transmembrane</keyword>
<dbReference type="HOGENOM" id="CLU_2936473_0_0_11"/>
<reference evidence="2 3" key="1">
    <citation type="submission" date="2011-05" db="EMBL/GenBank/DDBJ databases">
        <title>Whole genome sequence of Microlunatus phosphovorus NM-1.</title>
        <authorList>
            <person name="Hosoyama A."/>
            <person name="Sasaki K."/>
            <person name="Harada T."/>
            <person name="Igarashi R."/>
            <person name="Kawakoshi A."/>
            <person name="Sasagawa M."/>
            <person name="Fukada J."/>
            <person name="Nakamura S."/>
            <person name="Katano Y."/>
            <person name="Hanada S."/>
            <person name="Kamagata Y."/>
            <person name="Nakamura N."/>
            <person name="Yamazaki S."/>
            <person name="Fujita N."/>
        </authorList>
    </citation>
    <scope>NUCLEOTIDE SEQUENCE [LARGE SCALE GENOMIC DNA]</scope>
    <source>
        <strain evidence="3">ATCC 700054 / DSM 10555 / JCM 9379 / NBRC 101784 / NCIMB 13414 / VKM Ac-1990 / NM-1</strain>
    </source>
</reference>
<evidence type="ECO:0000313" key="3">
    <source>
        <dbReference type="Proteomes" id="UP000007947"/>
    </source>
</evidence>
<dbReference type="EMBL" id="AP012204">
    <property type="protein sequence ID" value="BAK35551.1"/>
    <property type="molecule type" value="Genomic_DNA"/>
</dbReference>
<dbReference type="STRING" id="1032480.MLP_25370"/>
<keyword evidence="3" id="KW-1185">Reference proteome</keyword>
<keyword evidence="1" id="KW-1133">Transmembrane helix</keyword>
<evidence type="ECO:0000256" key="1">
    <source>
        <dbReference type="SAM" id="Phobius"/>
    </source>
</evidence>
<protein>
    <submittedName>
        <fullName evidence="2">Uncharacterized protein</fullName>
    </submittedName>
</protein>
<dbReference type="KEGG" id="mph:MLP_25370"/>
<name>F5XGR9_MICPN</name>
<gene>
    <name evidence="2" type="ordered locus">MLP_25370</name>
</gene>
<dbReference type="AlphaFoldDB" id="F5XGR9"/>
<keyword evidence="1" id="KW-0472">Membrane</keyword>
<accession>F5XGR9</accession>
<sequence length="60" mass="6862">MVPIGNLERRDRRRPHFRATCLVSGGLLCMIGTSIIAVRNTAVRNFTARIQADWPWRPTI</sequence>
<dbReference type="Proteomes" id="UP000007947">
    <property type="component" value="Chromosome"/>
</dbReference>
<proteinExistence type="predicted"/>
<organism evidence="2 3">
    <name type="scientific">Microlunatus phosphovorus (strain ATCC 700054 / DSM 10555 / JCM 9379 / NBRC 101784 / NCIMB 13414 / VKM Ac-1990 / NM-1)</name>
    <dbReference type="NCBI Taxonomy" id="1032480"/>
    <lineage>
        <taxon>Bacteria</taxon>
        <taxon>Bacillati</taxon>
        <taxon>Actinomycetota</taxon>
        <taxon>Actinomycetes</taxon>
        <taxon>Propionibacteriales</taxon>
        <taxon>Propionibacteriaceae</taxon>
        <taxon>Microlunatus</taxon>
    </lineage>
</organism>
<evidence type="ECO:0000313" key="2">
    <source>
        <dbReference type="EMBL" id="BAK35551.1"/>
    </source>
</evidence>
<feature type="transmembrane region" description="Helical" evidence="1">
    <location>
        <begin position="21"/>
        <end position="38"/>
    </location>
</feature>